<gene>
    <name evidence="1" type="ORF">N7335_03840</name>
</gene>
<proteinExistence type="predicted"/>
<sequence>MNKTDLAERYRGYIACLNEQDWPGLGTFVHDEVHYNGQRVGLAGYRAMLENDFRTISDLRFDVQQLIVDPPQVACRLQFDCTPTGILFDLPVNGRRVREVWSVIDKAAIAAQIG</sequence>
<dbReference type="EMBL" id="JAODZE010000002">
    <property type="protein sequence ID" value="MDH0145516.1"/>
    <property type="molecule type" value="Genomic_DNA"/>
</dbReference>
<comment type="caution">
    <text evidence="1">The sequence shown here is derived from an EMBL/GenBank/DDBJ whole genome shotgun (WGS) entry which is preliminary data.</text>
</comment>
<accession>A0AA42H9B3</accession>
<dbReference type="Pfam" id="PF07366">
    <property type="entry name" value="SnoaL"/>
    <property type="match status" value="1"/>
</dbReference>
<evidence type="ECO:0000313" key="1">
    <source>
        <dbReference type="EMBL" id="MDH0145516.1"/>
    </source>
</evidence>
<evidence type="ECO:0000313" key="2">
    <source>
        <dbReference type="Proteomes" id="UP001158076"/>
    </source>
</evidence>
<organism evidence="1 2">
    <name type="scientific">Stutzerimonas stutzeri</name>
    <name type="common">Pseudomonas stutzeri</name>
    <dbReference type="NCBI Taxonomy" id="316"/>
    <lineage>
        <taxon>Bacteria</taxon>
        <taxon>Pseudomonadati</taxon>
        <taxon>Pseudomonadota</taxon>
        <taxon>Gammaproteobacteria</taxon>
        <taxon>Pseudomonadales</taxon>
        <taxon>Pseudomonadaceae</taxon>
        <taxon>Stutzerimonas</taxon>
    </lineage>
</organism>
<dbReference type="Gene3D" id="3.10.450.50">
    <property type="match status" value="1"/>
</dbReference>
<reference evidence="1" key="1">
    <citation type="submission" date="2022-09" db="EMBL/GenBank/DDBJ databases">
        <title>Intensive care unit water sources are persistently colonized with multi-drug resistant bacteria and are the site of extensive horizontal gene transfer of antibiotic resistance genes.</title>
        <authorList>
            <person name="Diorio-Toth L."/>
        </authorList>
    </citation>
    <scope>NUCLEOTIDE SEQUENCE</scope>
    <source>
        <strain evidence="1">GD04147</strain>
    </source>
</reference>
<dbReference type="RefSeq" id="WP_017244470.1">
    <property type="nucleotide sequence ID" value="NZ_BSTP01000006.1"/>
</dbReference>
<dbReference type="SUPFAM" id="SSF54427">
    <property type="entry name" value="NTF2-like"/>
    <property type="match status" value="1"/>
</dbReference>
<dbReference type="InterPro" id="IPR009959">
    <property type="entry name" value="Cyclase_SnoaL-like"/>
</dbReference>
<dbReference type="Proteomes" id="UP001158076">
    <property type="component" value="Unassembled WGS sequence"/>
</dbReference>
<dbReference type="GO" id="GO:0030638">
    <property type="term" value="P:polyketide metabolic process"/>
    <property type="evidence" value="ECO:0007669"/>
    <property type="project" value="InterPro"/>
</dbReference>
<dbReference type="AlphaFoldDB" id="A0AA42H9B3"/>
<protein>
    <submittedName>
        <fullName evidence="1">Ester cyclase</fullName>
    </submittedName>
</protein>
<name>A0AA42H9B3_STUST</name>
<dbReference type="InterPro" id="IPR032710">
    <property type="entry name" value="NTF2-like_dom_sf"/>
</dbReference>